<dbReference type="GO" id="GO:0045892">
    <property type="term" value="P:negative regulation of DNA-templated transcription"/>
    <property type="evidence" value="ECO:0007669"/>
    <property type="project" value="InterPro"/>
</dbReference>
<reference evidence="7" key="1">
    <citation type="submission" date="2020-08" db="EMBL/GenBank/DDBJ databases">
        <title>Whole genome shotgun sequence of Polymorphospora rubra NBRC 101157.</title>
        <authorList>
            <person name="Komaki H."/>
            <person name="Tamura T."/>
        </authorList>
    </citation>
    <scope>NUCLEOTIDE SEQUENCE</scope>
    <source>
        <strain evidence="7">NBRC 101157</strain>
    </source>
</reference>
<dbReference type="InterPro" id="IPR050109">
    <property type="entry name" value="HTH-type_TetR-like_transc_reg"/>
</dbReference>
<dbReference type="InterPro" id="IPR001647">
    <property type="entry name" value="HTH_TetR"/>
</dbReference>
<dbReference type="Gene3D" id="1.10.357.10">
    <property type="entry name" value="Tetracycline Repressor, domain 2"/>
    <property type="match status" value="1"/>
</dbReference>
<evidence type="ECO:0000313" key="7">
    <source>
        <dbReference type="EMBL" id="BCJ64757.1"/>
    </source>
</evidence>
<dbReference type="PRINTS" id="PR00400">
    <property type="entry name" value="TETREPRESSOR"/>
</dbReference>
<sequence length="228" mass="25020">MVPSPKRQRSQRPPLTRERVFEAAVSVADARGVAAVTMRNVAEQLGIEAMSLYHHVANKDGILDGIVDLVFAQIELPDGESDWKSAMNRRAASARTVLARHPWALGLMESRRNPGPATLRHHDWMIGRLRTAGFPIRLVAHAISAIDAYVYGFVLQESTLPFTTAEELETVAAGIVEHLPANGYPHLAEMFEHALRPGYSYADEFTFGLDLVLDGLERAFAEAGGPPV</sequence>
<dbReference type="GO" id="GO:0003700">
    <property type="term" value="F:DNA-binding transcription factor activity"/>
    <property type="evidence" value="ECO:0007669"/>
    <property type="project" value="TreeGrafter"/>
</dbReference>
<gene>
    <name evidence="7" type="ORF">Prubr_17780</name>
</gene>
<dbReference type="Pfam" id="PF00440">
    <property type="entry name" value="TetR_N"/>
    <property type="match status" value="1"/>
</dbReference>
<keyword evidence="8" id="KW-1185">Reference proteome</keyword>
<organism evidence="7 8">
    <name type="scientific">Polymorphospora rubra</name>
    <dbReference type="NCBI Taxonomy" id="338584"/>
    <lineage>
        <taxon>Bacteria</taxon>
        <taxon>Bacillati</taxon>
        <taxon>Actinomycetota</taxon>
        <taxon>Actinomycetes</taxon>
        <taxon>Micromonosporales</taxon>
        <taxon>Micromonosporaceae</taxon>
        <taxon>Polymorphospora</taxon>
    </lineage>
</organism>
<dbReference type="Pfam" id="PF02909">
    <property type="entry name" value="TetR_C_1"/>
    <property type="match status" value="1"/>
</dbReference>
<dbReference type="EMBL" id="AP023359">
    <property type="protein sequence ID" value="BCJ64757.1"/>
    <property type="molecule type" value="Genomic_DNA"/>
</dbReference>
<dbReference type="GO" id="GO:0046677">
    <property type="term" value="P:response to antibiotic"/>
    <property type="evidence" value="ECO:0007669"/>
    <property type="project" value="InterPro"/>
</dbReference>
<evidence type="ECO:0000256" key="3">
    <source>
        <dbReference type="ARBA" id="ARBA00023125"/>
    </source>
</evidence>
<dbReference type="Gene3D" id="1.10.10.60">
    <property type="entry name" value="Homeodomain-like"/>
    <property type="match status" value="1"/>
</dbReference>
<dbReference type="PRINTS" id="PR00455">
    <property type="entry name" value="HTHTETR"/>
</dbReference>
<feature type="domain" description="HTH tetR-type" evidence="6">
    <location>
        <begin position="14"/>
        <end position="74"/>
    </location>
</feature>
<keyword evidence="2" id="KW-0805">Transcription regulation</keyword>
<proteinExistence type="predicted"/>
<dbReference type="PANTHER" id="PTHR30055">
    <property type="entry name" value="HTH-TYPE TRANSCRIPTIONAL REGULATOR RUTR"/>
    <property type="match status" value="1"/>
</dbReference>
<evidence type="ECO:0000256" key="5">
    <source>
        <dbReference type="PROSITE-ProRule" id="PRU00335"/>
    </source>
</evidence>
<keyword evidence="4" id="KW-0804">Transcription</keyword>
<evidence type="ECO:0000256" key="4">
    <source>
        <dbReference type="ARBA" id="ARBA00023163"/>
    </source>
</evidence>
<dbReference type="AlphaFoldDB" id="A0A810MU96"/>
<feature type="DNA-binding region" description="H-T-H motif" evidence="5">
    <location>
        <begin position="37"/>
        <end position="56"/>
    </location>
</feature>
<dbReference type="InterPro" id="IPR004111">
    <property type="entry name" value="Repressor_TetR_C"/>
</dbReference>
<accession>A0A810MU96</accession>
<dbReference type="PROSITE" id="PS50977">
    <property type="entry name" value="HTH_TETR_2"/>
    <property type="match status" value="1"/>
</dbReference>
<dbReference type="SUPFAM" id="SSF46689">
    <property type="entry name" value="Homeodomain-like"/>
    <property type="match status" value="1"/>
</dbReference>
<dbReference type="Proteomes" id="UP000680866">
    <property type="component" value="Chromosome"/>
</dbReference>
<keyword evidence="3 5" id="KW-0238">DNA-binding</keyword>
<dbReference type="InterPro" id="IPR003012">
    <property type="entry name" value="Tet_transcr_reg_TetR"/>
</dbReference>
<dbReference type="SUPFAM" id="SSF48498">
    <property type="entry name" value="Tetracyclin repressor-like, C-terminal domain"/>
    <property type="match status" value="1"/>
</dbReference>
<name>A0A810MU96_9ACTN</name>
<evidence type="ECO:0000256" key="1">
    <source>
        <dbReference type="ARBA" id="ARBA00022491"/>
    </source>
</evidence>
<protein>
    <submittedName>
        <fullName evidence="7">TetR family transcriptional regulator</fullName>
    </submittedName>
</protein>
<dbReference type="GO" id="GO:0000976">
    <property type="term" value="F:transcription cis-regulatory region binding"/>
    <property type="evidence" value="ECO:0007669"/>
    <property type="project" value="TreeGrafter"/>
</dbReference>
<keyword evidence="1" id="KW-0678">Repressor</keyword>
<dbReference type="KEGG" id="pry:Prubr_17780"/>
<dbReference type="InterPro" id="IPR009057">
    <property type="entry name" value="Homeodomain-like_sf"/>
</dbReference>
<evidence type="ECO:0000259" key="6">
    <source>
        <dbReference type="PROSITE" id="PS50977"/>
    </source>
</evidence>
<dbReference type="InterPro" id="IPR036271">
    <property type="entry name" value="Tet_transcr_reg_TetR-rel_C_sf"/>
</dbReference>
<dbReference type="PANTHER" id="PTHR30055:SF151">
    <property type="entry name" value="TRANSCRIPTIONAL REGULATORY PROTEIN"/>
    <property type="match status" value="1"/>
</dbReference>
<evidence type="ECO:0000313" key="8">
    <source>
        <dbReference type="Proteomes" id="UP000680866"/>
    </source>
</evidence>
<evidence type="ECO:0000256" key="2">
    <source>
        <dbReference type="ARBA" id="ARBA00023015"/>
    </source>
</evidence>